<feature type="region of interest" description="Disordered" evidence="1">
    <location>
        <begin position="1"/>
        <end position="66"/>
    </location>
</feature>
<dbReference type="Proteomes" id="UP000824160">
    <property type="component" value="Unassembled WGS sequence"/>
</dbReference>
<reference evidence="3" key="2">
    <citation type="journal article" date="2021" name="PeerJ">
        <title>Extensive microbial diversity within the chicken gut microbiome revealed by metagenomics and culture.</title>
        <authorList>
            <person name="Gilroy R."/>
            <person name="Ravi A."/>
            <person name="Getino M."/>
            <person name="Pursley I."/>
            <person name="Horton D.L."/>
            <person name="Alikhan N.F."/>
            <person name="Baker D."/>
            <person name="Gharbi K."/>
            <person name="Hall N."/>
            <person name="Watson M."/>
            <person name="Adriaenssens E.M."/>
            <person name="Foster-Nyarko E."/>
            <person name="Jarju S."/>
            <person name="Secka A."/>
            <person name="Antonio M."/>
            <person name="Oren A."/>
            <person name="Chaudhuri R.R."/>
            <person name="La Ragione R."/>
            <person name="Hildebrand F."/>
            <person name="Pallen M.J."/>
        </authorList>
    </citation>
    <scope>NUCLEOTIDE SEQUENCE</scope>
    <source>
        <strain evidence="3">ChiBcec7-5410</strain>
    </source>
</reference>
<feature type="transmembrane region" description="Helical" evidence="2">
    <location>
        <begin position="75"/>
        <end position="105"/>
    </location>
</feature>
<sequence>MLHRNKKPGDREQQKSSRGRLPDWDDGRTIANMNIDGMPWGDQRPGSPVPQQERRPEEEIPSSGEMLSGRDLRKVIFSATMIGVGVALVFVVAAFLLIQLMLLFWT</sequence>
<organism evidence="3 4">
    <name type="scientific">Candidatus Faecivivens stercoripullorum</name>
    <dbReference type="NCBI Taxonomy" id="2840805"/>
    <lineage>
        <taxon>Bacteria</taxon>
        <taxon>Bacillati</taxon>
        <taxon>Bacillota</taxon>
        <taxon>Clostridia</taxon>
        <taxon>Eubacteriales</taxon>
        <taxon>Oscillospiraceae</taxon>
        <taxon>Oscillospiraceae incertae sedis</taxon>
        <taxon>Candidatus Faecivivens</taxon>
    </lineage>
</organism>
<keyword evidence="2" id="KW-0812">Transmembrane</keyword>
<keyword evidence="2" id="KW-0472">Membrane</keyword>
<reference evidence="3" key="1">
    <citation type="submission" date="2020-10" db="EMBL/GenBank/DDBJ databases">
        <authorList>
            <person name="Gilroy R."/>
        </authorList>
    </citation>
    <scope>NUCLEOTIDE SEQUENCE</scope>
    <source>
        <strain evidence="3">ChiBcec7-5410</strain>
    </source>
</reference>
<protein>
    <submittedName>
        <fullName evidence="3">Uncharacterized protein</fullName>
    </submittedName>
</protein>
<feature type="compositionally biased region" description="Basic and acidic residues" evidence="1">
    <location>
        <begin position="7"/>
        <end position="28"/>
    </location>
</feature>
<keyword evidence="2" id="KW-1133">Transmembrane helix</keyword>
<evidence type="ECO:0000256" key="2">
    <source>
        <dbReference type="SAM" id="Phobius"/>
    </source>
</evidence>
<name>A0A9D1H961_9FIRM</name>
<evidence type="ECO:0000256" key="1">
    <source>
        <dbReference type="SAM" id="MobiDB-lite"/>
    </source>
</evidence>
<comment type="caution">
    <text evidence="3">The sequence shown here is derived from an EMBL/GenBank/DDBJ whole genome shotgun (WGS) entry which is preliminary data.</text>
</comment>
<accession>A0A9D1H961</accession>
<dbReference type="AlphaFoldDB" id="A0A9D1H961"/>
<proteinExistence type="predicted"/>
<evidence type="ECO:0000313" key="4">
    <source>
        <dbReference type="Proteomes" id="UP000824160"/>
    </source>
</evidence>
<evidence type="ECO:0000313" key="3">
    <source>
        <dbReference type="EMBL" id="HIT94924.1"/>
    </source>
</evidence>
<gene>
    <name evidence="3" type="ORF">IAC43_07035</name>
</gene>
<dbReference type="EMBL" id="DVLW01000192">
    <property type="protein sequence ID" value="HIT94924.1"/>
    <property type="molecule type" value="Genomic_DNA"/>
</dbReference>